<proteinExistence type="predicted"/>
<dbReference type="RefSeq" id="WP_249331932.1">
    <property type="nucleotide sequence ID" value="NZ_JACRSY010000005.1"/>
</dbReference>
<dbReference type="AlphaFoldDB" id="A0A926EFX2"/>
<sequence>MNARRERMKLILLGALIIIAVIQTGMLWLGGMSGHNFLKQTIKYEPIMPTNIWFVETSNSNTGVPGALAYRLDDTTGNEKREYERLIGELSKLMDRQNEEGNMQKTDGVDWVKLLSMPSVIYEYELPIDLASITGESQNQLIKEKIDHVIIYSKNKFEKEATLFLVNSEEDFMYELSAVGTFDDIEKIYKVLTADDLKRHIMAYQPSATIDKVRLAGNSFLPTSSKEILLNYEVLTSYNPIDLSSEEGYEKLESMINGLFVSPLVKEMVQQDENVIYTEDMKTLVVYRPEGVIEYLNLAPRKLQTGTSMLKGYNVALEFIDRVQVMPKSIADNLYLADVKQKGLDFTYSFNMMYEGYRLQLSEEMKANLGMDDLVQVVVRGTDVIEAHFSTLEVVPKEVELKALSTHYLEPIDKMYTLFEKQGIEDFMIDHLELVYLLEGIGEDIDMTWGAVYDHKWYYPLIMRQIPGF</sequence>
<keyword evidence="2" id="KW-1185">Reference proteome</keyword>
<dbReference type="InterPro" id="IPR042274">
    <property type="entry name" value="YycH/YycI_2"/>
</dbReference>
<dbReference type="Proteomes" id="UP000655830">
    <property type="component" value="Unassembled WGS sequence"/>
</dbReference>
<protein>
    <recommendedName>
        <fullName evidence="3">Regulatory protein YycH domain-containing protein</fullName>
    </recommendedName>
</protein>
<organism evidence="1 2">
    <name type="scientific">Zhenhengia yiwuensis</name>
    <dbReference type="NCBI Taxonomy" id="2763666"/>
    <lineage>
        <taxon>Bacteria</taxon>
        <taxon>Bacillati</taxon>
        <taxon>Bacillota</taxon>
        <taxon>Clostridia</taxon>
        <taxon>Lachnospirales</taxon>
        <taxon>Lachnospiraceae</taxon>
        <taxon>Zhenhengia</taxon>
    </lineage>
</organism>
<dbReference type="Gene3D" id="3.30.310.160">
    <property type="entry name" value="YycH protein, domain 2"/>
    <property type="match status" value="1"/>
</dbReference>
<comment type="caution">
    <text evidence="1">The sequence shown here is derived from an EMBL/GenBank/DDBJ whole genome shotgun (WGS) entry which is preliminary data.</text>
</comment>
<accession>A0A926EFX2</accession>
<evidence type="ECO:0000313" key="2">
    <source>
        <dbReference type="Proteomes" id="UP000655830"/>
    </source>
</evidence>
<dbReference type="EMBL" id="JACRSY010000005">
    <property type="protein sequence ID" value="MBC8578821.1"/>
    <property type="molecule type" value="Genomic_DNA"/>
</dbReference>
<gene>
    <name evidence="1" type="ORF">H8718_04655</name>
</gene>
<evidence type="ECO:0000313" key="1">
    <source>
        <dbReference type="EMBL" id="MBC8578821.1"/>
    </source>
</evidence>
<name>A0A926EFX2_9FIRM</name>
<evidence type="ECO:0008006" key="3">
    <source>
        <dbReference type="Google" id="ProtNLM"/>
    </source>
</evidence>
<reference evidence="1" key="1">
    <citation type="submission" date="2020-08" db="EMBL/GenBank/DDBJ databases">
        <title>Genome public.</title>
        <authorList>
            <person name="Liu C."/>
            <person name="Sun Q."/>
        </authorList>
    </citation>
    <scope>NUCLEOTIDE SEQUENCE</scope>
    <source>
        <strain evidence="1">NSJ-12</strain>
    </source>
</reference>